<dbReference type="RefSeq" id="WP_279588112.1">
    <property type="nucleotide sequence ID" value="NZ_BAAAEV010000001.1"/>
</dbReference>
<sequence length="42" mass="4400">MTETRFAKMRGPARSFLIGLATFAVTAVAIASQPTTAALIFA</sequence>
<reference evidence="1 2" key="1">
    <citation type="submission" date="2020-03" db="EMBL/GenBank/DDBJ databases">
        <title>Genomic Encyclopedia of Type Strains, Phase IV (KMG-IV): sequencing the most valuable type-strain genomes for metagenomic binning, comparative biology and taxonomic classification.</title>
        <authorList>
            <person name="Goeker M."/>
        </authorList>
    </citation>
    <scope>NUCLEOTIDE SEQUENCE [LARGE SCALE GENOMIC DNA]</scope>
    <source>
        <strain evidence="1 2">DSM 22753</strain>
    </source>
</reference>
<proteinExistence type="predicted"/>
<protein>
    <submittedName>
        <fullName evidence="1">Uncharacterized protein</fullName>
    </submittedName>
</protein>
<keyword evidence="2" id="KW-1185">Reference proteome</keyword>
<evidence type="ECO:0000313" key="2">
    <source>
        <dbReference type="Proteomes" id="UP000788153"/>
    </source>
</evidence>
<comment type="caution">
    <text evidence="1">The sequence shown here is derived from an EMBL/GenBank/DDBJ whole genome shotgun (WGS) entry which is preliminary data.</text>
</comment>
<gene>
    <name evidence="1" type="ORF">FHT01_000175</name>
</gene>
<accession>A0ABX0TWL6</accession>
<name>A0ABX0TWL6_9SPHN</name>
<organism evidence="1 2">
    <name type="scientific">Sphingomonas japonica</name>
    <dbReference type="NCBI Taxonomy" id="511662"/>
    <lineage>
        <taxon>Bacteria</taxon>
        <taxon>Pseudomonadati</taxon>
        <taxon>Pseudomonadota</taxon>
        <taxon>Alphaproteobacteria</taxon>
        <taxon>Sphingomonadales</taxon>
        <taxon>Sphingomonadaceae</taxon>
        <taxon>Sphingomonas</taxon>
    </lineage>
</organism>
<dbReference type="Proteomes" id="UP000788153">
    <property type="component" value="Unassembled WGS sequence"/>
</dbReference>
<evidence type="ECO:0000313" key="1">
    <source>
        <dbReference type="EMBL" id="NIJ22633.1"/>
    </source>
</evidence>
<dbReference type="EMBL" id="JAASQP010000001">
    <property type="protein sequence ID" value="NIJ22633.1"/>
    <property type="molecule type" value="Genomic_DNA"/>
</dbReference>